<sequence>MVKFRVVVTGKILPLALETIKQHCEVKAWDDPNKPIPTETLQEWLRDAEGLYNSGFAHINDALLAQTPQLRVISQPSAGYDNVDLAACTDHGIPLGNTASALTETTADLAFTLLLTAARRITQGWDMVRSGRWQKSSDIPFGIDLYGKTLGIVGMGAIGSGVARRAQACGMNIIYHNRKPRPVGEFQGTQWVPFEQLLSQSDCIVVLTPLTAETRHLFNTNAFAKMKPSAHFINAARGAVVDTEALYHALVNNVIAFAALDVTDPEPIPGDHPLLSLPNILITPHIGSATPETRTRMAMMAVDNLLAGLRGERLPSCVNNEVNFR</sequence>
<dbReference type="InterPro" id="IPR036291">
    <property type="entry name" value="NAD(P)-bd_dom_sf"/>
</dbReference>
<dbReference type="GO" id="GO:0051287">
    <property type="term" value="F:NAD binding"/>
    <property type="evidence" value="ECO:0007669"/>
    <property type="project" value="InterPro"/>
</dbReference>
<dbReference type="RefSeq" id="WP_066245515.1">
    <property type="nucleotide sequence ID" value="NZ_LSGP01000026.1"/>
</dbReference>
<dbReference type="FunFam" id="3.40.50.720:FF:000462">
    <property type="entry name" value="Glyoxylate reductase (NADP+)"/>
    <property type="match status" value="1"/>
</dbReference>
<dbReference type="GO" id="GO:0005829">
    <property type="term" value="C:cytosol"/>
    <property type="evidence" value="ECO:0007669"/>
    <property type="project" value="TreeGrafter"/>
</dbReference>
<name>A0A154BLX7_ANASB</name>
<dbReference type="InterPro" id="IPR050223">
    <property type="entry name" value="D-isomer_2-hydroxyacid_DH"/>
</dbReference>
<evidence type="ECO:0000313" key="6">
    <source>
        <dbReference type="EMBL" id="KYZ74983.1"/>
    </source>
</evidence>
<feature type="domain" description="D-isomer specific 2-hydroxyacid dehydrogenase NAD-binding" evidence="5">
    <location>
        <begin position="112"/>
        <end position="287"/>
    </location>
</feature>
<dbReference type="InterPro" id="IPR006140">
    <property type="entry name" value="D-isomer_DH_NAD-bd"/>
</dbReference>
<comment type="similarity">
    <text evidence="1 3">Belongs to the D-isomer specific 2-hydroxyacid dehydrogenase family.</text>
</comment>
<dbReference type="CDD" id="cd05301">
    <property type="entry name" value="GDH"/>
    <property type="match status" value="1"/>
</dbReference>
<dbReference type="InterPro" id="IPR006139">
    <property type="entry name" value="D-isomer_2_OHA_DH_cat_dom"/>
</dbReference>
<dbReference type="SUPFAM" id="SSF51735">
    <property type="entry name" value="NAD(P)-binding Rossmann-fold domains"/>
    <property type="match status" value="1"/>
</dbReference>
<dbReference type="PANTHER" id="PTHR10996">
    <property type="entry name" value="2-HYDROXYACID DEHYDROGENASE-RELATED"/>
    <property type="match status" value="1"/>
</dbReference>
<organism evidence="6 7">
    <name type="scientific">Anaerosporomusa subterranea</name>
    <dbReference type="NCBI Taxonomy" id="1794912"/>
    <lineage>
        <taxon>Bacteria</taxon>
        <taxon>Bacillati</taxon>
        <taxon>Bacillota</taxon>
        <taxon>Negativicutes</taxon>
        <taxon>Acetonemataceae</taxon>
        <taxon>Anaerosporomusa</taxon>
    </lineage>
</organism>
<dbReference type="Pfam" id="PF00389">
    <property type="entry name" value="2-Hacid_dh"/>
    <property type="match status" value="1"/>
</dbReference>
<dbReference type="Pfam" id="PF02826">
    <property type="entry name" value="2-Hacid_dh_C"/>
    <property type="match status" value="1"/>
</dbReference>
<dbReference type="STRING" id="1794912.AXX12_15500"/>
<dbReference type="EMBL" id="LSGP01000026">
    <property type="protein sequence ID" value="KYZ74983.1"/>
    <property type="molecule type" value="Genomic_DNA"/>
</dbReference>
<dbReference type="PROSITE" id="PS00065">
    <property type="entry name" value="D_2_HYDROXYACID_DH_1"/>
    <property type="match status" value="1"/>
</dbReference>
<dbReference type="InterPro" id="IPR029752">
    <property type="entry name" value="D-isomer_DH_CS1"/>
</dbReference>
<gene>
    <name evidence="6" type="ORF">AXX12_15500</name>
</gene>
<evidence type="ECO:0000259" key="4">
    <source>
        <dbReference type="Pfam" id="PF00389"/>
    </source>
</evidence>
<protein>
    <submittedName>
        <fullName evidence="6">D-glycerate dehydrogenase</fullName>
    </submittedName>
</protein>
<dbReference type="Gene3D" id="3.40.50.720">
    <property type="entry name" value="NAD(P)-binding Rossmann-like Domain"/>
    <property type="match status" value="2"/>
</dbReference>
<evidence type="ECO:0000256" key="2">
    <source>
        <dbReference type="ARBA" id="ARBA00023002"/>
    </source>
</evidence>
<dbReference type="Proteomes" id="UP000076268">
    <property type="component" value="Unassembled WGS sequence"/>
</dbReference>
<dbReference type="OrthoDB" id="9805416at2"/>
<dbReference type="GO" id="GO:0030267">
    <property type="term" value="F:glyoxylate reductase (NADPH) activity"/>
    <property type="evidence" value="ECO:0007669"/>
    <property type="project" value="TreeGrafter"/>
</dbReference>
<feature type="domain" description="D-isomer specific 2-hydroxyacid dehydrogenase catalytic" evidence="4">
    <location>
        <begin position="6"/>
        <end position="319"/>
    </location>
</feature>
<proteinExistence type="inferred from homology"/>
<keyword evidence="7" id="KW-1185">Reference proteome</keyword>
<dbReference type="AlphaFoldDB" id="A0A154BLX7"/>
<evidence type="ECO:0000259" key="5">
    <source>
        <dbReference type="Pfam" id="PF02826"/>
    </source>
</evidence>
<dbReference type="GO" id="GO:0016618">
    <property type="term" value="F:hydroxypyruvate reductase [NAD(P)H] activity"/>
    <property type="evidence" value="ECO:0007669"/>
    <property type="project" value="TreeGrafter"/>
</dbReference>
<dbReference type="PANTHER" id="PTHR10996:SF257">
    <property type="entry name" value="GLYOXYLATE REDUCTASE 1"/>
    <property type="match status" value="1"/>
</dbReference>
<evidence type="ECO:0000313" key="7">
    <source>
        <dbReference type="Proteomes" id="UP000076268"/>
    </source>
</evidence>
<comment type="caution">
    <text evidence="6">The sequence shown here is derived from an EMBL/GenBank/DDBJ whole genome shotgun (WGS) entry which is preliminary data.</text>
</comment>
<keyword evidence="2 3" id="KW-0560">Oxidoreductase</keyword>
<accession>A0A154BLX7</accession>
<reference evidence="6 7" key="1">
    <citation type="submission" date="2016-02" db="EMBL/GenBank/DDBJ databases">
        <title>Anaerosporomusa subterraneum gen. nov., sp. nov., a spore-forming obligate anaerobe isolated from saprolite.</title>
        <authorList>
            <person name="Choi J.K."/>
            <person name="Shah M."/>
            <person name="Yee N."/>
        </authorList>
    </citation>
    <scope>NUCLEOTIDE SEQUENCE [LARGE SCALE GENOMIC DNA]</scope>
    <source>
        <strain evidence="6 7">RU4</strain>
    </source>
</reference>
<evidence type="ECO:0000256" key="3">
    <source>
        <dbReference type="RuleBase" id="RU003719"/>
    </source>
</evidence>
<evidence type="ECO:0000256" key="1">
    <source>
        <dbReference type="ARBA" id="ARBA00005854"/>
    </source>
</evidence>
<dbReference type="SUPFAM" id="SSF52283">
    <property type="entry name" value="Formate/glycerate dehydrogenase catalytic domain-like"/>
    <property type="match status" value="1"/>
</dbReference>